<evidence type="ECO:0000259" key="5">
    <source>
        <dbReference type="Pfam" id="PF14678"/>
    </source>
</evidence>
<feature type="domain" description="FANCI solenoid 4" evidence="5">
    <location>
        <begin position="1049"/>
        <end position="1281"/>
    </location>
</feature>
<gene>
    <name evidence="7" type="ORF">LNINA_LOCUS6529</name>
</gene>
<protein>
    <recommendedName>
        <fullName evidence="9">Fanconi anemia group I protein</fullName>
    </recommendedName>
</protein>
<feature type="domain" description="FANCI solenoid 1" evidence="2">
    <location>
        <begin position="67"/>
        <end position="284"/>
    </location>
</feature>
<dbReference type="InterPro" id="IPR029308">
    <property type="entry name" value="FANCI_S1"/>
</dbReference>
<evidence type="ECO:0008006" key="9">
    <source>
        <dbReference type="Google" id="ProtNLM"/>
    </source>
</evidence>
<evidence type="ECO:0000313" key="7">
    <source>
        <dbReference type="EMBL" id="CAK1547028.1"/>
    </source>
</evidence>
<dbReference type="PANTHER" id="PTHR21818:SF0">
    <property type="entry name" value="FANCONI ANEMIA GROUP I PROTEIN"/>
    <property type="match status" value="1"/>
</dbReference>
<dbReference type="Pfam" id="PF14676">
    <property type="entry name" value="FANCI_S2"/>
    <property type="match status" value="1"/>
</dbReference>
<organism evidence="7 8">
    <name type="scientific">Leptosia nina</name>
    <dbReference type="NCBI Taxonomy" id="320188"/>
    <lineage>
        <taxon>Eukaryota</taxon>
        <taxon>Metazoa</taxon>
        <taxon>Ecdysozoa</taxon>
        <taxon>Arthropoda</taxon>
        <taxon>Hexapoda</taxon>
        <taxon>Insecta</taxon>
        <taxon>Pterygota</taxon>
        <taxon>Neoptera</taxon>
        <taxon>Endopterygota</taxon>
        <taxon>Lepidoptera</taxon>
        <taxon>Glossata</taxon>
        <taxon>Ditrysia</taxon>
        <taxon>Papilionoidea</taxon>
        <taxon>Pieridae</taxon>
        <taxon>Pierinae</taxon>
        <taxon>Leptosia</taxon>
    </lineage>
</organism>
<dbReference type="Pfam" id="PF14680">
    <property type="entry name" value="FANCI_HD2"/>
    <property type="match status" value="1"/>
</dbReference>
<dbReference type="Pfam" id="PF14677">
    <property type="entry name" value="FANCI_S3"/>
    <property type="match status" value="1"/>
</dbReference>
<dbReference type="Pfam" id="PF14678">
    <property type="entry name" value="FANCI_S4"/>
    <property type="match status" value="1"/>
</dbReference>
<feature type="region of interest" description="Disordered" evidence="1">
    <location>
        <begin position="778"/>
        <end position="816"/>
    </location>
</feature>
<evidence type="ECO:0000259" key="3">
    <source>
        <dbReference type="Pfam" id="PF14676"/>
    </source>
</evidence>
<evidence type="ECO:0000259" key="2">
    <source>
        <dbReference type="Pfam" id="PF14675"/>
    </source>
</evidence>
<dbReference type="GO" id="GO:0070182">
    <property type="term" value="F:DNA polymerase binding"/>
    <property type="evidence" value="ECO:0007669"/>
    <property type="project" value="TreeGrafter"/>
</dbReference>
<keyword evidence="8" id="KW-1185">Reference proteome</keyword>
<dbReference type="InterPro" id="IPR029314">
    <property type="entry name" value="FANCI_S4"/>
</dbReference>
<feature type="domain" description="FANCI solenoid 3" evidence="4">
    <location>
        <begin position="830"/>
        <end position="1036"/>
    </location>
</feature>
<feature type="compositionally biased region" description="Acidic residues" evidence="1">
    <location>
        <begin position="1311"/>
        <end position="1320"/>
    </location>
</feature>
<evidence type="ECO:0000256" key="1">
    <source>
        <dbReference type="SAM" id="MobiDB-lite"/>
    </source>
</evidence>
<sequence length="1330" mass="150239">MDINKVFLKIKELDHTNSKRETLREYCSNKFDEITKYLPRRILQSDGADILDSIFNGLQTSETNSNKAKIIDIVLTVMRKEATSLTHCGDVISRLCLELPKMPIADLIRWNNDSVQSIVNDNDVNVIWRDVLPECLYVISSESTVKHCGSDMSGIEYKAQCVHLLCMCQWKEHQLVPLTTMFKDIQLSRSDHKQVVNKICTYIMETPPESLPPLLHQLLKLCKLYNVEIVLAHLSQYFNLHLYSKLEPLPGDSESSTMEIDDIVQHSPAELSRCLSTCLYHISQGAADPELIRKHIKQWPKSQILRTPFLLDLALAVSDKGSEFKSVCLDVIKAAIEQRTLDDLKRQESSWVRSVLPPDINVASVLKVLTEESANHRELTVRGLINLAFTLLSVSRVKPVSHACWSHGKLILVRLCKSQPNTAQHILAQLADRLSADASQRQYSDCLYVLCKLTPVSVESCTQLSTILENCQPGVYYTHSAAVYAAVRPLITFSTRTRDTLVMVCRKGLYSRDSQHRCLSLVGFLTVLKHMKLSSTSLSSTQSSCSEQYSAHSYLTQITIELHATQQGSRVTSRVRNEAICLEVVSILRRCLVQDAVVKQLLYTELYDCAKEKPALQESILELLYEHVNKFLSDDGDALPFLWEKCVHSGPVTANLVEPIGRLIYGIAQFLLPMDDESDDILSSQSESEATHLRNKLIGIMDKLCDSEHLMHLDVDDHGVSDLTPESQAQRLKIQQTLQCYEALIAHRIIQWTPHTTYANSVYNFYKMYSQLLDNTKATPKGKKGKLNETGDAVKSQKSQKSQKEKGRGPIKLSNMAKDRAGPFKPLPCLWDLGLCHRILELLYNEEVTWSSLEQRNQIRSKREFHHFTLRCIQSVLNEKLDKSAVGTHVFRIATLLYKRCLCRFQDLCEFDDVTALSCLDVIKTCLNLVLSPQYSFKIESILSGITGDPDTTPSMNMSQILRNIHTALAQLEAESVAEDRDVLLKKHISLLLQIANMLFETPVSACQALNTVRAKLEDYVRTSKQDCIQLVTGLLTAAFREHRDAAFLDHVIFKLTRVLGKIDEEESSSTDENEDFPAIDSRTGHTVLTSVCLHLSSRFKCIEHLLIRSKDLSLAVNLATTSNQQRIGKELVDVYKLVVVQLCALSGWMSRICSLRCCVGAGSERVLASCTRFYTLLSILLKQLNSQTDLVPTLRLDRLFKLCGKKLSSVTDGLITYLEASQEHQKASKVLRDTKLIPRLVLEAEQFCKHAILLGNKVKVDFQQYLSLGTARDFRIKAPVLMEALNAGNDENRDPEIDQTTPTVLSPIESENEQESDEEDSRRKRKRVS</sequence>
<dbReference type="InterPro" id="IPR029315">
    <property type="entry name" value="FANCI_S2"/>
</dbReference>
<dbReference type="InterPro" id="IPR029313">
    <property type="entry name" value="FANCI_S3"/>
</dbReference>
<feature type="region of interest" description="Disordered" evidence="1">
    <location>
        <begin position="1288"/>
        <end position="1330"/>
    </location>
</feature>
<dbReference type="PANTHER" id="PTHR21818">
    <property type="entry name" value="BC025462 PROTEIN"/>
    <property type="match status" value="1"/>
</dbReference>
<evidence type="ECO:0000259" key="6">
    <source>
        <dbReference type="Pfam" id="PF14680"/>
    </source>
</evidence>
<name>A0AAV1JCI2_9NEOP</name>
<dbReference type="GO" id="GO:0006281">
    <property type="term" value="P:DNA repair"/>
    <property type="evidence" value="ECO:0007669"/>
    <property type="project" value="InterPro"/>
</dbReference>
<reference evidence="7 8" key="1">
    <citation type="submission" date="2023-11" db="EMBL/GenBank/DDBJ databases">
        <authorList>
            <person name="Okamura Y."/>
        </authorList>
    </citation>
    <scope>NUCLEOTIDE SEQUENCE [LARGE SCALE GENOMIC DNA]</scope>
</reference>
<evidence type="ECO:0000259" key="4">
    <source>
        <dbReference type="Pfam" id="PF14677"/>
    </source>
</evidence>
<dbReference type="Proteomes" id="UP001497472">
    <property type="component" value="Unassembled WGS sequence"/>
</dbReference>
<feature type="domain" description="FANCI solenoid 2" evidence="3">
    <location>
        <begin position="381"/>
        <end position="525"/>
    </location>
</feature>
<evidence type="ECO:0000313" key="8">
    <source>
        <dbReference type="Proteomes" id="UP001497472"/>
    </source>
</evidence>
<comment type="caution">
    <text evidence="7">The sequence shown here is derived from an EMBL/GenBank/DDBJ whole genome shotgun (WGS) entry which is preliminary data.</text>
</comment>
<dbReference type="Pfam" id="PF14675">
    <property type="entry name" value="FANCI_S1"/>
    <property type="match status" value="1"/>
</dbReference>
<proteinExistence type="predicted"/>
<dbReference type="InterPro" id="IPR029312">
    <property type="entry name" value="FANCI_HD2"/>
</dbReference>
<dbReference type="InterPro" id="IPR026171">
    <property type="entry name" value="FANCI"/>
</dbReference>
<feature type="domain" description="FANCI helical" evidence="6">
    <location>
        <begin position="546"/>
        <end position="775"/>
    </location>
</feature>
<dbReference type="EMBL" id="CAVLEF010000009">
    <property type="protein sequence ID" value="CAK1547028.1"/>
    <property type="molecule type" value="Genomic_DNA"/>
</dbReference>
<accession>A0AAV1JCI2</accession>